<dbReference type="PANTHER" id="PTHR47046:SF1">
    <property type="entry name" value="SUCCINATE DEHYDROGENASE ASSEMBLY FACTOR 1, MITOCHONDRIAL"/>
    <property type="match status" value="1"/>
</dbReference>
<accession>A0A0B6ZPI1</accession>
<evidence type="ECO:0000256" key="3">
    <source>
        <dbReference type="ARBA" id="ARBA00023186"/>
    </source>
</evidence>
<dbReference type="InterPro" id="IPR008011">
    <property type="entry name" value="Complex1_LYR_dom"/>
</dbReference>
<dbReference type="CDD" id="cd20268">
    <property type="entry name" value="Complex1_LYR_SDHAF1_LYRM8"/>
    <property type="match status" value="1"/>
</dbReference>
<protein>
    <recommendedName>
        <fullName evidence="6">Complex 1 LYR protein domain-containing protein</fullName>
    </recommendedName>
</protein>
<dbReference type="EMBL" id="HACG01023437">
    <property type="protein sequence ID" value="CEK70302.1"/>
    <property type="molecule type" value="Transcribed_RNA"/>
</dbReference>
<evidence type="ECO:0000256" key="4">
    <source>
        <dbReference type="ARBA" id="ARBA00025715"/>
    </source>
</evidence>
<comment type="similarity">
    <text evidence="4">Belongs to the complex I LYR family. SDHAF1 subfamily.</text>
</comment>
<dbReference type="GO" id="GO:0005759">
    <property type="term" value="C:mitochondrial matrix"/>
    <property type="evidence" value="ECO:0007669"/>
    <property type="project" value="UniProtKB-SubCell"/>
</dbReference>
<evidence type="ECO:0000256" key="2">
    <source>
        <dbReference type="ARBA" id="ARBA00023128"/>
    </source>
</evidence>
<sequence>MTKHSKVQQQVLSLYKQFLQVTKNQPSFHEYVKDEFRRNAALAKTDVIKIEYLLRRGWRQLDMLKTSSVSSAGVFEKQAGKEEQLEPEPSSRAGTVS</sequence>
<keyword evidence="2" id="KW-0496">Mitochondrion</keyword>
<gene>
    <name evidence="7" type="primary">ORF73595</name>
</gene>
<dbReference type="PANTHER" id="PTHR47046">
    <property type="entry name" value="SUCCINATE DEHYDROGENASE ASSEMBLY FACTOR 1, MITOCHONDRIAL"/>
    <property type="match status" value="1"/>
</dbReference>
<keyword evidence="3" id="KW-0143">Chaperone</keyword>
<feature type="domain" description="Complex 1 LYR protein" evidence="6">
    <location>
        <begin position="9"/>
        <end position="63"/>
    </location>
</feature>
<dbReference type="AlphaFoldDB" id="A0A0B6ZPI1"/>
<evidence type="ECO:0000256" key="1">
    <source>
        <dbReference type="ARBA" id="ARBA00004305"/>
    </source>
</evidence>
<comment type="subcellular location">
    <subcellularLocation>
        <location evidence="1">Mitochondrion matrix</location>
    </subcellularLocation>
</comment>
<reference evidence="7" key="1">
    <citation type="submission" date="2014-12" db="EMBL/GenBank/DDBJ databases">
        <title>Insight into the proteome of Arion vulgaris.</title>
        <authorList>
            <person name="Aradska J."/>
            <person name="Bulat T."/>
            <person name="Smidak R."/>
            <person name="Sarate P."/>
            <person name="Gangsoo J."/>
            <person name="Sialana F."/>
            <person name="Bilban M."/>
            <person name="Lubec G."/>
        </authorList>
    </citation>
    <scope>NUCLEOTIDE SEQUENCE</scope>
    <source>
        <tissue evidence="7">Skin</tissue>
    </source>
</reference>
<evidence type="ECO:0000313" key="7">
    <source>
        <dbReference type="EMBL" id="CEK70302.1"/>
    </source>
</evidence>
<evidence type="ECO:0000256" key="5">
    <source>
        <dbReference type="SAM" id="MobiDB-lite"/>
    </source>
</evidence>
<evidence type="ECO:0000259" key="6">
    <source>
        <dbReference type="Pfam" id="PF05347"/>
    </source>
</evidence>
<organism evidence="7">
    <name type="scientific">Arion vulgaris</name>
    <dbReference type="NCBI Taxonomy" id="1028688"/>
    <lineage>
        <taxon>Eukaryota</taxon>
        <taxon>Metazoa</taxon>
        <taxon>Spiralia</taxon>
        <taxon>Lophotrochozoa</taxon>
        <taxon>Mollusca</taxon>
        <taxon>Gastropoda</taxon>
        <taxon>Heterobranchia</taxon>
        <taxon>Euthyneura</taxon>
        <taxon>Panpulmonata</taxon>
        <taxon>Eupulmonata</taxon>
        <taxon>Stylommatophora</taxon>
        <taxon>Helicina</taxon>
        <taxon>Arionoidea</taxon>
        <taxon>Arionidae</taxon>
        <taxon>Arion</taxon>
    </lineage>
</organism>
<dbReference type="InterPro" id="IPR052687">
    <property type="entry name" value="SDHAF1"/>
</dbReference>
<dbReference type="Pfam" id="PF05347">
    <property type="entry name" value="Complex1_LYR"/>
    <property type="match status" value="1"/>
</dbReference>
<name>A0A0B6ZPI1_9EUPU</name>
<dbReference type="GO" id="GO:0034553">
    <property type="term" value="P:mitochondrial respiratory chain complex II assembly"/>
    <property type="evidence" value="ECO:0007669"/>
    <property type="project" value="InterPro"/>
</dbReference>
<proteinExistence type="inferred from homology"/>
<feature type="region of interest" description="Disordered" evidence="5">
    <location>
        <begin position="75"/>
        <end position="97"/>
    </location>
</feature>
<dbReference type="InterPro" id="IPR045295">
    <property type="entry name" value="Complex1_LYR_SDHAF1_LYRM8"/>
</dbReference>